<evidence type="ECO:0000256" key="1">
    <source>
        <dbReference type="ARBA" id="ARBA00022884"/>
    </source>
</evidence>
<dbReference type="InterPro" id="IPR050886">
    <property type="entry name" value="RNA-binding_reg"/>
</dbReference>
<dbReference type="PANTHER" id="PTHR48024:SF56">
    <property type="entry name" value="HETEROGENEOUS NUCLEAR RIBONUCLEOPROTEIN A0"/>
    <property type="match status" value="1"/>
</dbReference>
<dbReference type="SUPFAM" id="SSF54928">
    <property type="entry name" value="RNA-binding domain, RBD"/>
    <property type="match status" value="2"/>
</dbReference>
<keyword evidence="1 2" id="KW-0694">RNA-binding</keyword>
<evidence type="ECO:0000313" key="5">
    <source>
        <dbReference type="EMBL" id="KAK8853935.1"/>
    </source>
</evidence>
<evidence type="ECO:0000256" key="2">
    <source>
        <dbReference type="PROSITE-ProRule" id="PRU00176"/>
    </source>
</evidence>
<accession>A0ABR2HWD1</accession>
<protein>
    <submittedName>
        <fullName evidence="5">CUGBP Elav-like member 3</fullName>
    </submittedName>
</protein>
<dbReference type="CDD" id="cd00590">
    <property type="entry name" value="RRM_SF"/>
    <property type="match status" value="1"/>
</dbReference>
<dbReference type="InterPro" id="IPR012677">
    <property type="entry name" value="Nucleotide-bd_a/b_plait_sf"/>
</dbReference>
<proteinExistence type="predicted"/>
<evidence type="ECO:0000259" key="4">
    <source>
        <dbReference type="PROSITE" id="PS50102"/>
    </source>
</evidence>
<dbReference type="EMBL" id="JAPFFF010000021">
    <property type="protein sequence ID" value="KAK8853935.1"/>
    <property type="molecule type" value="Genomic_DNA"/>
</dbReference>
<organism evidence="5 6">
    <name type="scientific">Tritrichomonas musculus</name>
    <dbReference type="NCBI Taxonomy" id="1915356"/>
    <lineage>
        <taxon>Eukaryota</taxon>
        <taxon>Metamonada</taxon>
        <taxon>Parabasalia</taxon>
        <taxon>Tritrichomonadida</taxon>
        <taxon>Tritrichomonadidae</taxon>
        <taxon>Tritrichomonas</taxon>
    </lineage>
</organism>
<dbReference type="PANTHER" id="PTHR48024">
    <property type="entry name" value="GEO13361P1-RELATED"/>
    <property type="match status" value="1"/>
</dbReference>
<dbReference type="Gene3D" id="3.30.70.330">
    <property type="match status" value="2"/>
</dbReference>
<evidence type="ECO:0000313" key="6">
    <source>
        <dbReference type="Proteomes" id="UP001470230"/>
    </source>
</evidence>
<name>A0ABR2HWD1_9EUKA</name>
<dbReference type="Proteomes" id="UP001470230">
    <property type="component" value="Unassembled WGS sequence"/>
</dbReference>
<dbReference type="InterPro" id="IPR035979">
    <property type="entry name" value="RBD_domain_sf"/>
</dbReference>
<feature type="region of interest" description="Disordered" evidence="3">
    <location>
        <begin position="183"/>
        <end position="216"/>
    </location>
</feature>
<comment type="caution">
    <text evidence="5">The sequence shown here is derived from an EMBL/GenBank/DDBJ whole genome shotgun (WGS) entry which is preliminary data.</text>
</comment>
<dbReference type="SMART" id="SM00360">
    <property type="entry name" value="RRM"/>
    <property type="match status" value="2"/>
</dbReference>
<feature type="domain" description="RRM" evidence="4">
    <location>
        <begin position="13"/>
        <end position="93"/>
    </location>
</feature>
<gene>
    <name evidence="5" type="ORF">M9Y10_016482</name>
</gene>
<reference evidence="5 6" key="1">
    <citation type="submission" date="2024-04" db="EMBL/GenBank/DDBJ databases">
        <title>Tritrichomonas musculus Genome.</title>
        <authorList>
            <person name="Alves-Ferreira E."/>
            <person name="Grigg M."/>
            <person name="Lorenzi H."/>
            <person name="Galac M."/>
        </authorList>
    </citation>
    <scope>NUCLEOTIDE SEQUENCE [LARGE SCALE GENOMIC DNA]</scope>
    <source>
        <strain evidence="5 6">EAF2021</strain>
    </source>
</reference>
<evidence type="ECO:0000256" key="3">
    <source>
        <dbReference type="SAM" id="MobiDB-lite"/>
    </source>
</evidence>
<sequence length="216" mass="24521">MSTQPAAESDVNATAFVRNIPYSATAQDLGDFFHQQFGDIKDVRILKERVYGKEYSRGLGFVEFISPESLQKALQAQNVVFQERRLTILQARPKRTYPPRNTAFVKGIPAGTKDEDLIAAFNGYNPSQAKIIRPNNDRFQGFAFVKFTTPEDLQKAIQNLKNIQLGGQQSNVFVARTNLDEPGQRRRYNGRRRFFGRRRRAPRANNNNAQPAAQNA</sequence>
<feature type="compositionally biased region" description="Low complexity" evidence="3">
    <location>
        <begin position="203"/>
        <end position="216"/>
    </location>
</feature>
<dbReference type="PROSITE" id="PS50102">
    <property type="entry name" value="RRM"/>
    <property type="match status" value="2"/>
</dbReference>
<feature type="domain" description="RRM" evidence="4">
    <location>
        <begin position="101"/>
        <end position="177"/>
    </location>
</feature>
<feature type="compositionally biased region" description="Basic residues" evidence="3">
    <location>
        <begin position="185"/>
        <end position="202"/>
    </location>
</feature>
<dbReference type="Pfam" id="PF00076">
    <property type="entry name" value="RRM_1"/>
    <property type="match status" value="2"/>
</dbReference>
<dbReference type="InterPro" id="IPR000504">
    <property type="entry name" value="RRM_dom"/>
</dbReference>
<keyword evidence="6" id="KW-1185">Reference proteome</keyword>